<keyword evidence="4" id="KW-1003">Cell membrane</keyword>
<keyword evidence="11 12" id="KW-0407">Ion channel</keyword>
<dbReference type="GO" id="GO:0005243">
    <property type="term" value="F:gap junction channel activity"/>
    <property type="evidence" value="ECO:0007669"/>
    <property type="project" value="TreeGrafter"/>
</dbReference>
<evidence type="ECO:0000256" key="8">
    <source>
        <dbReference type="ARBA" id="ARBA00022989"/>
    </source>
</evidence>
<keyword evidence="14" id="KW-1185">Reference proteome</keyword>
<evidence type="ECO:0000256" key="6">
    <source>
        <dbReference type="ARBA" id="ARBA00022868"/>
    </source>
</evidence>
<dbReference type="PRINTS" id="PR01262">
    <property type="entry name" value="INNEXIN"/>
</dbReference>
<comment type="subcellular location">
    <subcellularLocation>
        <location evidence="1">Cell junction</location>
        <location evidence="1">Gap junction</location>
    </subcellularLocation>
    <subcellularLocation>
        <location evidence="2 12">Cell membrane</location>
        <topology evidence="2 12">Multi-pass membrane protein</topology>
    </subcellularLocation>
</comment>
<name>A0A8J5K4D6_HOMAM</name>
<reference evidence="13" key="1">
    <citation type="journal article" date="2021" name="Sci. Adv.">
        <title>The American lobster genome reveals insights on longevity, neural, and immune adaptations.</title>
        <authorList>
            <person name="Polinski J.M."/>
            <person name="Zimin A.V."/>
            <person name="Clark K.F."/>
            <person name="Kohn A.B."/>
            <person name="Sadowski N."/>
            <person name="Timp W."/>
            <person name="Ptitsyn A."/>
            <person name="Khanna P."/>
            <person name="Romanova D.Y."/>
            <person name="Williams P."/>
            <person name="Greenwood S.J."/>
            <person name="Moroz L.L."/>
            <person name="Walt D.R."/>
            <person name="Bodnar A.G."/>
        </authorList>
    </citation>
    <scope>NUCLEOTIDE SEQUENCE</scope>
    <source>
        <strain evidence="13">GMGI-L3</strain>
    </source>
</reference>
<evidence type="ECO:0000256" key="4">
    <source>
        <dbReference type="ARBA" id="ARBA00022475"/>
    </source>
</evidence>
<dbReference type="GO" id="GO:0005886">
    <property type="term" value="C:plasma membrane"/>
    <property type="evidence" value="ECO:0007669"/>
    <property type="project" value="UniProtKB-SubCell"/>
</dbReference>
<dbReference type="EMBL" id="JAHLQT010024959">
    <property type="protein sequence ID" value="KAG7164694.1"/>
    <property type="molecule type" value="Genomic_DNA"/>
</dbReference>
<comment type="similarity">
    <text evidence="12">Belongs to the pannexin family.</text>
</comment>
<dbReference type="GO" id="GO:0007602">
    <property type="term" value="P:phototransduction"/>
    <property type="evidence" value="ECO:0007669"/>
    <property type="project" value="TreeGrafter"/>
</dbReference>
<comment type="caution">
    <text evidence="13">The sequence shown here is derived from an EMBL/GenBank/DDBJ whole genome shotgun (WGS) entry which is preliminary data.</text>
</comment>
<accession>A0A8J5K4D6</accession>
<evidence type="ECO:0000256" key="2">
    <source>
        <dbReference type="ARBA" id="ARBA00004651"/>
    </source>
</evidence>
<evidence type="ECO:0000256" key="10">
    <source>
        <dbReference type="ARBA" id="ARBA00023136"/>
    </source>
</evidence>
<feature type="transmembrane region" description="Helical" evidence="12">
    <location>
        <begin position="258"/>
        <end position="279"/>
    </location>
</feature>
<keyword evidence="10 12" id="KW-0472">Membrane</keyword>
<gene>
    <name evidence="13" type="primary">inx2-L4</name>
    <name evidence="12" type="synonym">inx</name>
    <name evidence="13" type="ORF">Hamer_G005091</name>
</gene>
<keyword evidence="7" id="KW-0965">Cell junction</keyword>
<keyword evidence="9 12" id="KW-0406">Ion transport</keyword>
<dbReference type="PROSITE" id="PS51013">
    <property type="entry name" value="PANNEXIN"/>
    <property type="match status" value="1"/>
</dbReference>
<dbReference type="GO" id="GO:0005921">
    <property type="term" value="C:gap junction"/>
    <property type="evidence" value="ECO:0007669"/>
    <property type="project" value="UniProtKB-SubCell"/>
</dbReference>
<feature type="transmembrane region" description="Helical" evidence="12">
    <location>
        <begin position="121"/>
        <end position="138"/>
    </location>
</feature>
<evidence type="ECO:0000256" key="12">
    <source>
        <dbReference type="RuleBase" id="RU010713"/>
    </source>
</evidence>
<evidence type="ECO:0000256" key="9">
    <source>
        <dbReference type="ARBA" id="ARBA00023065"/>
    </source>
</evidence>
<dbReference type="PANTHER" id="PTHR11893">
    <property type="entry name" value="INNEXIN"/>
    <property type="match status" value="1"/>
</dbReference>
<evidence type="ECO:0000256" key="3">
    <source>
        <dbReference type="ARBA" id="ARBA00022448"/>
    </source>
</evidence>
<comment type="function">
    <text evidence="12">Structural component of the gap junctions.</text>
</comment>
<keyword evidence="8 12" id="KW-1133">Transmembrane helix</keyword>
<evidence type="ECO:0000256" key="5">
    <source>
        <dbReference type="ARBA" id="ARBA00022692"/>
    </source>
</evidence>
<dbReference type="GO" id="GO:0034220">
    <property type="term" value="P:monoatomic ion transmembrane transport"/>
    <property type="evidence" value="ECO:0007669"/>
    <property type="project" value="UniProtKB-KW"/>
</dbReference>
<keyword evidence="5 12" id="KW-0812">Transmembrane</keyword>
<sequence length="350" mass="40362">MFDVFGIIRRLLKIDQTRIDNVIFCLHYKATMVILVAFSLLVTNKQYFGDPIDCMVGAINSHTIDMFCWIQSTYTIPSLTGAVVGEEVAHPGVSNHDVVRLPVINGDDGAREQYTIKHHTYYQWVTLVLFIQAGMFYVPRYMWKSWEGGRVKGLVNELNLPILSSDLKRARMTIAVDYFRRNLHHHNLYAYQFFVCELLNFVNVVGQIFLTDSIGHDPTDEIFPKVAKCTFHKFGPSGTIMRHDALCVLPLNILNQKIYTFLWFWFVVVAIISAFGLLYRLATLTSSFRHLLLRGRSRLASAEKVESISRRCQIGDWFILYLLAKNMDPFVYKDFVNDLSEKLGDKEHLS</sequence>
<evidence type="ECO:0000313" key="14">
    <source>
        <dbReference type="Proteomes" id="UP000747542"/>
    </source>
</evidence>
<dbReference type="AlphaFoldDB" id="A0A8J5K4D6"/>
<organism evidence="13 14">
    <name type="scientific">Homarus americanus</name>
    <name type="common">American lobster</name>
    <dbReference type="NCBI Taxonomy" id="6706"/>
    <lineage>
        <taxon>Eukaryota</taxon>
        <taxon>Metazoa</taxon>
        <taxon>Ecdysozoa</taxon>
        <taxon>Arthropoda</taxon>
        <taxon>Crustacea</taxon>
        <taxon>Multicrustacea</taxon>
        <taxon>Malacostraca</taxon>
        <taxon>Eumalacostraca</taxon>
        <taxon>Eucarida</taxon>
        <taxon>Decapoda</taxon>
        <taxon>Pleocyemata</taxon>
        <taxon>Astacidea</taxon>
        <taxon>Nephropoidea</taxon>
        <taxon>Nephropidae</taxon>
        <taxon>Homarus</taxon>
    </lineage>
</organism>
<dbReference type="PANTHER" id="PTHR11893:SF41">
    <property type="entry name" value="INNEXIN INX2"/>
    <property type="match status" value="1"/>
</dbReference>
<evidence type="ECO:0000256" key="1">
    <source>
        <dbReference type="ARBA" id="ARBA00004610"/>
    </source>
</evidence>
<keyword evidence="3 12" id="KW-0813">Transport</keyword>
<proteinExistence type="inferred from homology"/>
<keyword evidence="6" id="KW-0303">Gap junction</keyword>
<feature type="transmembrane region" description="Helical" evidence="12">
    <location>
        <begin position="188"/>
        <end position="210"/>
    </location>
</feature>
<dbReference type="Proteomes" id="UP000747542">
    <property type="component" value="Unassembled WGS sequence"/>
</dbReference>
<evidence type="ECO:0000256" key="11">
    <source>
        <dbReference type="ARBA" id="ARBA00023303"/>
    </source>
</evidence>
<evidence type="ECO:0000256" key="7">
    <source>
        <dbReference type="ARBA" id="ARBA00022949"/>
    </source>
</evidence>
<dbReference type="InterPro" id="IPR000990">
    <property type="entry name" value="Innexin"/>
</dbReference>
<dbReference type="Pfam" id="PF00876">
    <property type="entry name" value="Innexin"/>
    <property type="match status" value="2"/>
</dbReference>
<protein>
    <recommendedName>
        <fullName evidence="12">Innexin</fullName>
    </recommendedName>
</protein>
<feature type="transmembrane region" description="Helical" evidence="12">
    <location>
        <begin position="21"/>
        <end position="42"/>
    </location>
</feature>
<evidence type="ECO:0000313" key="13">
    <source>
        <dbReference type="EMBL" id="KAG7164694.1"/>
    </source>
</evidence>